<evidence type="ECO:0000256" key="1">
    <source>
        <dbReference type="SAM" id="MobiDB-lite"/>
    </source>
</evidence>
<sequence length="122" mass="13312">MASEAKNAQAPGGTTHERSQVHSAVQCHTLSFQNAVTLDTKSQGWERPCNLSRGKSNASLPESLLSPPHPISVRHYKYHVTQAPCAAFHVLQSRRGLQVLDAASTMRLVYLLAVLLEVALVQ</sequence>
<dbReference type="EMBL" id="DS858300">
    <property type="protein sequence ID" value="EEC13903.1"/>
    <property type="molecule type" value="Genomic_DNA"/>
</dbReference>
<feature type="region of interest" description="Disordered" evidence="1">
    <location>
        <begin position="1"/>
        <end position="22"/>
    </location>
</feature>
<dbReference type="EnsemblMetazoa" id="ISCW011037-RA">
    <property type="protein sequence ID" value="ISCW011037-PA"/>
    <property type="gene ID" value="ISCW011037"/>
</dbReference>
<keyword evidence="4" id="KW-1185">Reference proteome</keyword>
<accession>B7Q4Y1</accession>
<proteinExistence type="predicted"/>
<dbReference type="InParanoid" id="B7Q4Y1"/>
<dbReference type="VEuPathDB" id="VectorBase:ISCW011037"/>
<dbReference type="Proteomes" id="UP000001555">
    <property type="component" value="Unassembled WGS sequence"/>
</dbReference>
<gene>
    <name evidence="2" type="ORF">IscW_ISCW011037</name>
</gene>
<evidence type="ECO:0000313" key="2">
    <source>
        <dbReference type="EMBL" id="EEC13903.1"/>
    </source>
</evidence>
<dbReference type="AlphaFoldDB" id="B7Q4Y1"/>
<organism>
    <name type="scientific">Ixodes scapularis</name>
    <name type="common">Black-legged tick</name>
    <name type="synonym">Deer tick</name>
    <dbReference type="NCBI Taxonomy" id="6945"/>
    <lineage>
        <taxon>Eukaryota</taxon>
        <taxon>Metazoa</taxon>
        <taxon>Ecdysozoa</taxon>
        <taxon>Arthropoda</taxon>
        <taxon>Chelicerata</taxon>
        <taxon>Arachnida</taxon>
        <taxon>Acari</taxon>
        <taxon>Parasitiformes</taxon>
        <taxon>Ixodida</taxon>
        <taxon>Ixodoidea</taxon>
        <taxon>Ixodidae</taxon>
        <taxon>Ixodinae</taxon>
        <taxon>Ixodes</taxon>
    </lineage>
</organism>
<evidence type="ECO:0000313" key="4">
    <source>
        <dbReference type="Proteomes" id="UP000001555"/>
    </source>
</evidence>
<evidence type="ECO:0000313" key="3">
    <source>
        <dbReference type="EnsemblMetazoa" id="ISCW011037-PA"/>
    </source>
</evidence>
<reference evidence="3" key="2">
    <citation type="submission" date="2020-05" db="UniProtKB">
        <authorList>
            <consortium name="EnsemblMetazoa"/>
        </authorList>
    </citation>
    <scope>IDENTIFICATION</scope>
    <source>
        <strain evidence="3">wikel</strain>
    </source>
</reference>
<dbReference type="VEuPathDB" id="VectorBase:ISCI011037"/>
<name>B7Q4Y1_IXOSC</name>
<dbReference type="HOGENOM" id="CLU_2029259_0_0_1"/>
<dbReference type="EMBL" id="ABJB010595835">
    <property type="status" value="NOT_ANNOTATED_CDS"/>
    <property type="molecule type" value="Genomic_DNA"/>
</dbReference>
<dbReference type="PaxDb" id="6945-B7Q4Y1"/>
<protein>
    <submittedName>
        <fullName evidence="2 3">Uncharacterized protein</fullName>
    </submittedName>
</protein>
<reference evidence="2 4" key="1">
    <citation type="submission" date="2008-03" db="EMBL/GenBank/DDBJ databases">
        <title>Annotation of Ixodes scapularis.</title>
        <authorList>
            <consortium name="Ixodes scapularis Genome Project Consortium"/>
            <person name="Caler E."/>
            <person name="Hannick L.I."/>
            <person name="Bidwell S."/>
            <person name="Joardar V."/>
            <person name="Thiagarajan M."/>
            <person name="Amedeo P."/>
            <person name="Galinsky K.J."/>
            <person name="Schobel S."/>
            <person name="Inman J."/>
            <person name="Hostetler J."/>
            <person name="Miller J."/>
            <person name="Hammond M."/>
            <person name="Megy K."/>
            <person name="Lawson D."/>
            <person name="Kodira C."/>
            <person name="Sutton G."/>
            <person name="Meyer J."/>
            <person name="Hill C.A."/>
            <person name="Birren B."/>
            <person name="Nene V."/>
            <person name="Collins F."/>
            <person name="Alarcon-Chaidez F."/>
            <person name="Wikel S."/>
            <person name="Strausberg R."/>
        </authorList>
    </citation>
    <scope>NUCLEOTIDE SEQUENCE [LARGE SCALE GENOMIC DNA]</scope>
    <source>
        <strain evidence="4">Wikel</strain>
        <strain evidence="2">Wikel colony</strain>
    </source>
</reference>